<name>G3C9M3_HYAAE</name>
<organism evidence="2">
    <name type="scientific">Hyaloperonospora arabidopsidis (strain Emoy2)</name>
    <name type="common">Downy mildew agent</name>
    <name type="synonym">Peronospora arabidopsidis</name>
    <dbReference type="NCBI Taxonomy" id="559515"/>
    <lineage>
        <taxon>Eukaryota</taxon>
        <taxon>Sar</taxon>
        <taxon>Stramenopiles</taxon>
        <taxon>Oomycota</taxon>
        <taxon>Peronosporomycetes</taxon>
        <taxon>Peronosporales</taxon>
        <taxon>Peronosporaceae</taxon>
        <taxon>Hyaloperonospora</taxon>
    </lineage>
</organism>
<dbReference type="EMBL" id="HE574721">
    <property type="protein sequence ID" value="CCC55799.1"/>
    <property type="molecule type" value="mRNA"/>
</dbReference>
<protein>
    <submittedName>
        <fullName evidence="2">RxLR effector candidate</fullName>
    </submittedName>
</protein>
<dbReference type="AlphaFoldDB" id="G3C9M3"/>
<accession>G3C9M3</accession>
<evidence type="ECO:0000313" key="2">
    <source>
        <dbReference type="EMBL" id="CCC55799.1"/>
    </source>
</evidence>
<proteinExistence type="evidence at transcript level"/>
<reference evidence="2" key="1">
    <citation type="journal article" date="2011" name="Plant J.">
        <title>Subcellular Localization of the Hpa RxLR Effector Repertoire Identifies the Extrahaustorial Membrane-Localized HaRxL17 that Confers Enhanced Plant Susceptibility.</title>
        <authorList>
            <person name="Caillaud M.C."/>
            <person name="Piquerez S.J."/>
            <person name="Fabro G."/>
            <person name="Steinbrenner J."/>
            <person name="Ishaque N."/>
            <person name="Beynon J."/>
            <person name="Jones J.D."/>
        </authorList>
    </citation>
    <scope>NUCLEOTIDE SEQUENCE</scope>
    <source>
        <strain evidence="2">Emoy2</strain>
        <tissue evidence="2">Conidiospore</tissue>
    </source>
</reference>
<sequence>ALRIDRSGPLRTDNGDSSAKKQVRRTHSVHEERVLGELASISTSWMLMKVVVKFAVVGMRARRRLVPVAHAWDEFDEATVERIFGQDWKVMDDCIAYISQGYSDAEVIDKVAKVHDPEKMKSVFITAGGMDNQLIKELANRLETERLRMMAVPYV</sequence>
<feature type="non-terminal residue" evidence="2">
    <location>
        <position position="1"/>
    </location>
</feature>
<gene>
    <name evidence="2" type="primary">RxL29</name>
</gene>
<feature type="region of interest" description="Disordered" evidence="1">
    <location>
        <begin position="1"/>
        <end position="26"/>
    </location>
</feature>
<evidence type="ECO:0000256" key="1">
    <source>
        <dbReference type="SAM" id="MobiDB-lite"/>
    </source>
</evidence>